<sequence>MRRKLNRFPFTKLRILIILKLRPQINTITPRPTTKSTRFTPNIYINNTLTISTNMLTSTSNNTLNINSTSKVMRSITIQA</sequence>
<dbReference type="EMBL" id="GIBP01011828">
    <property type="protein sequence ID" value="NDV40797.1"/>
    <property type="molecule type" value="Transcribed_RNA"/>
</dbReference>
<protein>
    <submittedName>
        <fullName evidence="1">Uncharacterized protein</fullName>
    </submittedName>
</protein>
<accession>A0A6B2LV24</accession>
<evidence type="ECO:0000313" key="1">
    <source>
        <dbReference type="EMBL" id="NDV40797.1"/>
    </source>
</evidence>
<proteinExistence type="predicted"/>
<name>A0A6B2LV24_9EUKA</name>
<organism evidence="1">
    <name type="scientific">Arcella intermedia</name>
    <dbReference type="NCBI Taxonomy" id="1963864"/>
    <lineage>
        <taxon>Eukaryota</taxon>
        <taxon>Amoebozoa</taxon>
        <taxon>Tubulinea</taxon>
        <taxon>Elardia</taxon>
        <taxon>Arcellinida</taxon>
        <taxon>Sphaerothecina</taxon>
        <taxon>Arcellidae</taxon>
        <taxon>Arcella</taxon>
    </lineage>
</organism>
<dbReference type="AlphaFoldDB" id="A0A6B2LV24"/>
<reference evidence="1" key="1">
    <citation type="journal article" date="2020" name="J. Eukaryot. Microbiol.">
        <title>De novo Sequencing, Assembly and Annotation of the Transcriptome for the Free-Living Testate Amoeba Arcella intermedia.</title>
        <authorList>
            <person name="Ribeiro G.M."/>
            <person name="Porfirio-Sousa A.L."/>
            <person name="Maurer-Alcala X.X."/>
            <person name="Katz L.A."/>
            <person name="Lahr D.J.G."/>
        </authorList>
    </citation>
    <scope>NUCLEOTIDE SEQUENCE</scope>
</reference>